<reference evidence="1 2" key="1">
    <citation type="submission" date="2021-03" db="EMBL/GenBank/DDBJ databases">
        <title>The complete genome sequence of Acetobacter sacchari TBRC 11175.</title>
        <authorList>
            <person name="Charoenyingcharoen P."/>
            <person name="Yukphan P."/>
        </authorList>
    </citation>
    <scope>NUCLEOTIDE SEQUENCE [LARGE SCALE GENOMIC DNA]</scope>
    <source>
        <strain evidence="1 2">TBRC 11175</strain>
    </source>
</reference>
<dbReference type="Proteomes" id="UP000664771">
    <property type="component" value="Unassembled WGS sequence"/>
</dbReference>
<name>A0ABS3M0X8_9PROT</name>
<proteinExistence type="predicted"/>
<comment type="caution">
    <text evidence="1">The sequence shown here is derived from an EMBL/GenBank/DDBJ whole genome shotgun (WGS) entry which is preliminary data.</text>
</comment>
<organism evidence="1 2">
    <name type="scientific">Acetobacter sacchari</name>
    <dbReference type="NCBI Taxonomy" id="2661687"/>
    <lineage>
        <taxon>Bacteria</taxon>
        <taxon>Pseudomonadati</taxon>
        <taxon>Pseudomonadota</taxon>
        <taxon>Alphaproteobacteria</taxon>
        <taxon>Acetobacterales</taxon>
        <taxon>Acetobacteraceae</taxon>
        <taxon>Acetobacter</taxon>
    </lineage>
</organism>
<protein>
    <submittedName>
        <fullName evidence="1">Uncharacterized protein</fullName>
    </submittedName>
</protein>
<evidence type="ECO:0000313" key="2">
    <source>
        <dbReference type="Proteomes" id="UP000664771"/>
    </source>
</evidence>
<evidence type="ECO:0000313" key="1">
    <source>
        <dbReference type="EMBL" id="MBO1361789.1"/>
    </source>
</evidence>
<dbReference type="RefSeq" id="WP_207883770.1">
    <property type="nucleotide sequence ID" value="NZ_JAFVMF010000030.1"/>
</dbReference>
<accession>A0ABS3M0X8</accession>
<gene>
    <name evidence="1" type="ORF">J2D73_18565</name>
</gene>
<dbReference type="EMBL" id="JAFVMF010000030">
    <property type="protein sequence ID" value="MBO1361789.1"/>
    <property type="molecule type" value="Genomic_DNA"/>
</dbReference>
<keyword evidence="2" id="KW-1185">Reference proteome</keyword>
<sequence>MFRSPTQFSVVMIGEDSSFEALRAALLNAGFVMLEGAAQTLSDDELHEMGIERVVETTH</sequence>